<keyword evidence="1" id="KW-0175">Coiled coil</keyword>
<feature type="coiled-coil region" evidence="1">
    <location>
        <begin position="472"/>
        <end position="559"/>
    </location>
</feature>
<accession>A0A8T0H9C2</accession>
<comment type="caution">
    <text evidence="4">The sequence shown here is derived from an EMBL/GenBank/DDBJ whole genome shotgun (WGS) entry which is preliminary data.</text>
</comment>
<dbReference type="PANTHER" id="PTHR48280:SF1">
    <property type="entry name" value="CUE DOMAIN-CONTAINING PROTEIN"/>
    <property type="match status" value="1"/>
</dbReference>
<evidence type="ECO:0000259" key="3">
    <source>
        <dbReference type="PROSITE" id="PS51140"/>
    </source>
</evidence>
<evidence type="ECO:0000313" key="4">
    <source>
        <dbReference type="EMBL" id="KAG0567455.1"/>
    </source>
</evidence>
<protein>
    <recommendedName>
        <fullName evidence="3">CUE domain-containing protein</fullName>
    </recommendedName>
</protein>
<dbReference type="EMBL" id="CM026428">
    <property type="protein sequence ID" value="KAG0567455.1"/>
    <property type="molecule type" value="Genomic_DNA"/>
</dbReference>
<evidence type="ECO:0000256" key="1">
    <source>
        <dbReference type="SAM" id="Coils"/>
    </source>
</evidence>
<dbReference type="AlphaFoldDB" id="A0A8T0H9C2"/>
<dbReference type="PROSITE" id="PS51140">
    <property type="entry name" value="CUE"/>
    <property type="match status" value="1"/>
</dbReference>
<dbReference type="Proteomes" id="UP000822688">
    <property type="component" value="Chromosome 7"/>
</dbReference>
<dbReference type="InterPro" id="IPR003892">
    <property type="entry name" value="CUE"/>
</dbReference>
<feature type="compositionally biased region" description="Low complexity" evidence="2">
    <location>
        <begin position="712"/>
        <end position="724"/>
    </location>
</feature>
<evidence type="ECO:0000313" key="5">
    <source>
        <dbReference type="Proteomes" id="UP000822688"/>
    </source>
</evidence>
<dbReference type="PANTHER" id="PTHR48280">
    <property type="entry name" value="OS05G0394900 PROTEIN"/>
    <property type="match status" value="1"/>
</dbReference>
<gene>
    <name evidence="4" type="ORF">KC19_7G135900</name>
</gene>
<feature type="domain" description="CUE" evidence="3">
    <location>
        <begin position="29"/>
        <end position="71"/>
    </location>
</feature>
<organism evidence="4 5">
    <name type="scientific">Ceratodon purpureus</name>
    <name type="common">Fire moss</name>
    <name type="synonym">Dicranum purpureum</name>
    <dbReference type="NCBI Taxonomy" id="3225"/>
    <lineage>
        <taxon>Eukaryota</taxon>
        <taxon>Viridiplantae</taxon>
        <taxon>Streptophyta</taxon>
        <taxon>Embryophyta</taxon>
        <taxon>Bryophyta</taxon>
        <taxon>Bryophytina</taxon>
        <taxon>Bryopsida</taxon>
        <taxon>Dicranidae</taxon>
        <taxon>Pseudoditrichales</taxon>
        <taxon>Ditrichaceae</taxon>
        <taxon>Ceratodon</taxon>
    </lineage>
</organism>
<dbReference type="CDD" id="cd14279">
    <property type="entry name" value="CUE"/>
    <property type="match status" value="1"/>
</dbReference>
<keyword evidence="5" id="KW-1185">Reference proteome</keyword>
<reference evidence="4" key="1">
    <citation type="submission" date="2020-06" db="EMBL/GenBank/DDBJ databases">
        <title>WGS assembly of Ceratodon purpureus strain R40.</title>
        <authorList>
            <person name="Carey S.B."/>
            <person name="Jenkins J."/>
            <person name="Shu S."/>
            <person name="Lovell J.T."/>
            <person name="Sreedasyam A."/>
            <person name="Maumus F."/>
            <person name="Tiley G.P."/>
            <person name="Fernandez-Pozo N."/>
            <person name="Barry K."/>
            <person name="Chen C."/>
            <person name="Wang M."/>
            <person name="Lipzen A."/>
            <person name="Daum C."/>
            <person name="Saski C.A."/>
            <person name="Payton A.C."/>
            <person name="Mcbreen J.C."/>
            <person name="Conrad R.E."/>
            <person name="Kollar L.M."/>
            <person name="Olsson S."/>
            <person name="Huttunen S."/>
            <person name="Landis J.B."/>
            <person name="Wickett N.J."/>
            <person name="Johnson M.G."/>
            <person name="Rensing S.A."/>
            <person name="Grimwood J."/>
            <person name="Schmutz J."/>
            <person name="Mcdaniel S.F."/>
        </authorList>
    </citation>
    <scope>NUCLEOTIDE SEQUENCE</scope>
    <source>
        <strain evidence="4">R40</strain>
    </source>
</reference>
<proteinExistence type="predicted"/>
<feature type="compositionally biased region" description="Polar residues" evidence="2">
    <location>
        <begin position="689"/>
        <end position="699"/>
    </location>
</feature>
<feature type="coiled-coil region" evidence="1">
    <location>
        <begin position="408"/>
        <end position="435"/>
    </location>
</feature>
<feature type="compositionally biased region" description="Polar residues" evidence="2">
    <location>
        <begin position="640"/>
        <end position="651"/>
    </location>
</feature>
<feature type="region of interest" description="Disordered" evidence="2">
    <location>
        <begin position="640"/>
        <end position="731"/>
    </location>
</feature>
<dbReference type="GO" id="GO:0043130">
    <property type="term" value="F:ubiquitin binding"/>
    <property type="evidence" value="ECO:0007669"/>
    <property type="project" value="InterPro"/>
</dbReference>
<sequence length="731" mass="79793">MEEHSVAHLWRSLRDRAMEKETKEWGNKEQRAMLNTLRVMFPQVDVRILKGTVLEGNDIDAAVEFILTEVLEQPSTGKVDERLAKELISGSFGTAGVSDLRSGHQTSAVMNDKRPTEAKTVKNHYARDLNPFGIMGDMFNVAGFSPDSMDGYGIRKPIIDLDGLEGLRSEKAAEGSKLPVPESAPIDIPVGIARMNVQESLSYENPLKSPYIVMSESLTESEPDTLVRYQDSGRIWMDAGKTVSEPLTSPSVDNKLVHPPADNEAKDESAYMAESLYGSVLDVATEADYTVGDAGGSKLEDLWSDEEKTLEKHISSKGSRWAYDSDDDYSDMQGSKSSLLAAPSGQFECMSRYSDEGSRLMESSVLEETYDGLFSSGVDSMMNASSQILGVDALDELVNGAKSDKDALVAAIEEMRVMRSKVEEAEAAAQQAKKAALTGGLDVLDKVEELRTMLVRAREANEMHAGEVYGEKAVLGTESQELQRRLAQLKAEKEKAFVSVAEMRATLQARIDRANEEREAAETEKRLKEESARSMLAVEEELLAKVAQESRDLDAEEEACTKLRDFLIERGSIVDSLQGEVAIICEDVEVVKKQLDEGILSGGSSFLQMLGSRSLSNSVASGRDGSIKLDDAVNSQFGALSQSGSSYQSATRAGEGESNTEDLVNSELVEEVSRLSLTFGERDSEESPRTGSANQSNTDSGDDEGWHLLETSSAKSNKSPISSPVKRIRSQ</sequence>
<name>A0A8T0H9C2_CERPU</name>
<dbReference type="OrthoDB" id="620544at2759"/>
<evidence type="ECO:0000256" key="2">
    <source>
        <dbReference type="SAM" id="MobiDB-lite"/>
    </source>
</evidence>